<proteinExistence type="predicted"/>
<dbReference type="InterPro" id="IPR027417">
    <property type="entry name" value="P-loop_NTPase"/>
</dbReference>
<evidence type="ECO:0000313" key="1">
    <source>
        <dbReference type="EMBL" id="OAO16757.1"/>
    </source>
</evidence>
<accession>A0A196SKN9</accession>
<dbReference type="EMBL" id="LXWW01000063">
    <property type="protein sequence ID" value="OAO16757.1"/>
    <property type="molecule type" value="Genomic_DNA"/>
</dbReference>
<sequence length="162" mass="18175">MESFKVLVVGDLCSIRYDFLPSLLQLSSTNKMEYFLTDLSNPETPLSSLFQNYAFILFFVDMQNERTWRICRKGIAETTISYALLKSCLVVKDLDNSTRHAFSGKDVADTAAAKHIQLVSFSNRNPIEESNAVQAIYRLFTNASSLSMSSLPVGNDVLPFVL</sequence>
<dbReference type="AlphaFoldDB" id="A0A196SKN9"/>
<keyword evidence="2" id="KW-1185">Reference proteome</keyword>
<protein>
    <submittedName>
        <fullName evidence="1">Uncharacterized protein</fullName>
    </submittedName>
</protein>
<name>A0A196SKN9_BLAHN</name>
<comment type="caution">
    <text evidence="1">The sequence shown here is derived from an EMBL/GenBank/DDBJ whole genome shotgun (WGS) entry which is preliminary data.</text>
</comment>
<reference evidence="1 2" key="1">
    <citation type="submission" date="2016-05" db="EMBL/GenBank/DDBJ databases">
        <title>Nuclear genome of Blastocystis sp. subtype 1 NandII.</title>
        <authorList>
            <person name="Gentekaki E."/>
            <person name="Curtis B."/>
            <person name="Stairs C."/>
            <person name="Eme L."/>
            <person name="Herman E."/>
            <person name="Klimes V."/>
            <person name="Arias M.C."/>
            <person name="Elias M."/>
            <person name="Hilliou F."/>
            <person name="Klute M."/>
            <person name="Malik S.-B."/>
            <person name="Pightling A."/>
            <person name="Rachubinski R."/>
            <person name="Salas D."/>
            <person name="Schlacht A."/>
            <person name="Suga H."/>
            <person name="Archibald J."/>
            <person name="Ball S.G."/>
            <person name="Clark G."/>
            <person name="Dacks J."/>
            <person name="Van Der Giezen M."/>
            <person name="Tsaousis A."/>
            <person name="Roger A."/>
        </authorList>
    </citation>
    <scope>NUCLEOTIDE SEQUENCE [LARGE SCALE GENOMIC DNA]</scope>
    <source>
        <strain evidence="2">ATCC 50177 / NandII</strain>
    </source>
</reference>
<evidence type="ECO:0000313" key="2">
    <source>
        <dbReference type="Proteomes" id="UP000078348"/>
    </source>
</evidence>
<dbReference type="Proteomes" id="UP000078348">
    <property type="component" value="Unassembled WGS sequence"/>
</dbReference>
<dbReference type="Gene3D" id="3.40.50.300">
    <property type="entry name" value="P-loop containing nucleotide triphosphate hydrolases"/>
    <property type="match status" value="1"/>
</dbReference>
<gene>
    <name evidence="1" type="ORF">AV274_1512</name>
</gene>
<organism evidence="1 2">
    <name type="scientific">Blastocystis sp. subtype 1 (strain ATCC 50177 / NandII)</name>
    <dbReference type="NCBI Taxonomy" id="478820"/>
    <lineage>
        <taxon>Eukaryota</taxon>
        <taxon>Sar</taxon>
        <taxon>Stramenopiles</taxon>
        <taxon>Bigyra</taxon>
        <taxon>Opalozoa</taxon>
        <taxon>Opalinata</taxon>
        <taxon>Blastocystidae</taxon>
        <taxon>Blastocystis</taxon>
    </lineage>
</organism>